<dbReference type="InterPro" id="IPR011990">
    <property type="entry name" value="TPR-like_helical_dom_sf"/>
</dbReference>
<reference evidence="2" key="1">
    <citation type="submission" date="2018-06" db="EMBL/GenBank/DDBJ databases">
        <authorList>
            <person name="Zhirakovskaya E."/>
        </authorList>
    </citation>
    <scope>NUCLEOTIDE SEQUENCE</scope>
</reference>
<proteinExistence type="predicted"/>
<name>A0A3B0Y2F0_9ZZZZ</name>
<dbReference type="PROSITE" id="PS51257">
    <property type="entry name" value="PROKAR_LIPOPROTEIN"/>
    <property type="match status" value="1"/>
</dbReference>
<evidence type="ECO:0008006" key="3">
    <source>
        <dbReference type="Google" id="ProtNLM"/>
    </source>
</evidence>
<accession>A0A3B0Y2F0</accession>
<evidence type="ECO:0000256" key="1">
    <source>
        <dbReference type="SAM" id="Coils"/>
    </source>
</evidence>
<dbReference type="SUPFAM" id="SSF48452">
    <property type="entry name" value="TPR-like"/>
    <property type="match status" value="1"/>
</dbReference>
<gene>
    <name evidence="2" type="ORF">MNBD_GAMMA10-2746</name>
</gene>
<sequence>MLFRNPPQFLILCLCLSIYSCTLQKPSPQSINSNINNWLEKKQFIKIDAAFKNIDPSDPEYNAILKRKPFIENIKKSYIKSTSATANNLKRNNQWHEAIQVYAKTLANLGDEPVLITEQALLITERNNKINDLKKKLLIKRAKSLASYQGIYLELDQLISDNSSARQDIRRYEKDKKHVSERLEKCGELANINKQLNIAIECFVLSYELSPDSHKLEHIKTLEATLSKDKRQQQHIDLLAAYKSAYSKKAYVQAKKHLHELLKIAPKHKEAQQQLRKLNKEIKRKLQGMLASGKYLYSQNKINEALKIWKKARRIAPGNKELKQLIYRTEKVSKKIKSLQHNQ</sequence>
<protein>
    <recommendedName>
        <fullName evidence="3">Tetratricopeptide repeat protein</fullName>
    </recommendedName>
</protein>
<keyword evidence="1" id="KW-0175">Coiled coil</keyword>
<feature type="coiled-coil region" evidence="1">
    <location>
        <begin position="155"/>
        <end position="182"/>
    </location>
</feature>
<dbReference type="EMBL" id="UOFJ01000565">
    <property type="protein sequence ID" value="VAW71060.1"/>
    <property type="molecule type" value="Genomic_DNA"/>
</dbReference>
<evidence type="ECO:0000313" key="2">
    <source>
        <dbReference type="EMBL" id="VAW71060.1"/>
    </source>
</evidence>
<dbReference type="Gene3D" id="1.25.40.10">
    <property type="entry name" value="Tetratricopeptide repeat domain"/>
    <property type="match status" value="1"/>
</dbReference>
<dbReference type="AlphaFoldDB" id="A0A3B0Y2F0"/>
<organism evidence="2">
    <name type="scientific">hydrothermal vent metagenome</name>
    <dbReference type="NCBI Taxonomy" id="652676"/>
    <lineage>
        <taxon>unclassified sequences</taxon>
        <taxon>metagenomes</taxon>
        <taxon>ecological metagenomes</taxon>
    </lineage>
</organism>